<dbReference type="InterPro" id="IPR000477">
    <property type="entry name" value="RT_dom"/>
</dbReference>
<sequence>MSVAMLNKFVAKTYTPPTTTQYKIPILMSDSEGFTLQNNHQGIFPCELWCEAGARLEDRITYLEKDEINKSLFKIGRNSTERIRKLNQGNIITDTNTLLAKWKSEYRELFNPEVDSVNSATDNVPEITGINTHQLLDISSLNARITYEEVEKAVFRSKLNKAVGVDEIPSELVRNQHCANLLHKIIDYCFTNSEVPQDWVKSVITPVPKPNMDSYNPLSYRPISLISIPCKIYADILNVRLSTWLEENELLVEEQNGFRKKWSCLDHIYSLTSVIKNRKLKRQQTFVCFIDAKKAFDSVHRDLLWYKLARIGVQDPFLEAVKSMYETTRSAVKLGHNMTDFFNVKNGVKQGCRLSPTIFSIYINDLAEEIRALNDGIDIGDGRQLVVRRRHSACGTK</sequence>
<organism evidence="2 3">
    <name type="scientific">Pinctada imbricata</name>
    <name type="common">Atlantic pearl-oyster</name>
    <name type="synonym">Pinctada martensii</name>
    <dbReference type="NCBI Taxonomy" id="66713"/>
    <lineage>
        <taxon>Eukaryota</taxon>
        <taxon>Metazoa</taxon>
        <taxon>Spiralia</taxon>
        <taxon>Lophotrochozoa</taxon>
        <taxon>Mollusca</taxon>
        <taxon>Bivalvia</taxon>
        <taxon>Autobranchia</taxon>
        <taxon>Pteriomorphia</taxon>
        <taxon>Pterioida</taxon>
        <taxon>Pterioidea</taxon>
        <taxon>Pteriidae</taxon>
        <taxon>Pinctada</taxon>
    </lineage>
</organism>
<keyword evidence="3" id="KW-1185">Reference proteome</keyword>
<proteinExistence type="predicted"/>
<protein>
    <recommendedName>
        <fullName evidence="1">Reverse transcriptase domain-containing protein</fullName>
    </recommendedName>
</protein>
<dbReference type="AlphaFoldDB" id="A0AA88YFY8"/>
<comment type="caution">
    <text evidence="2">The sequence shown here is derived from an EMBL/GenBank/DDBJ whole genome shotgun (WGS) entry which is preliminary data.</text>
</comment>
<dbReference type="PANTHER" id="PTHR19446">
    <property type="entry name" value="REVERSE TRANSCRIPTASES"/>
    <property type="match status" value="1"/>
</dbReference>
<dbReference type="CDD" id="cd01650">
    <property type="entry name" value="RT_nLTR_like"/>
    <property type="match status" value="1"/>
</dbReference>
<dbReference type="SUPFAM" id="SSF56672">
    <property type="entry name" value="DNA/RNA polymerases"/>
    <property type="match status" value="1"/>
</dbReference>
<dbReference type="PROSITE" id="PS50878">
    <property type="entry name" value="RT_POL"/>
    <property type="match status" value="1"/>
</dbReference>
<evidence type="ECO:0000313" key="3">
    <source>
        <dbReference type="Proteomes" id="UP001186944"/>
    </source>
</evidence>
<accession>A0AA88YFY8</accession>
<dbReference type="Proteomes" id="UP001186944">
    <property type="component" value="Unassembled WGS sequence"/>
</dbReference>
<dbReference type="EMBL" id="VSWD01000008">
    <property type="protein sequence ID" value="KAK3096021.1"/>
    <property type="molecule type" value="Genomic_DNA"/>
</dbReference>
<evidence type="ECO:0000313" key="2">
    <source>
        <dbReference type="EMBL" id="KAK3096021.1"/>
    </source>
</evidence>
<dbReference type="InterPro" id="IPR043502">
    <property type="entry name" value="DNA/RNA_pol_sf"/>
</dbReference>
<dbReference type="Pfam" id="PF00078">
    <property type="entry name" value="RVT_1"/>
    <property type="match status" value="1"/>
</dbReference>
<gene>
    <name evidence="2" type="ORF">FSP39_022028</name>
</gene>
<evidence type="ECO:0000259" key="1">
    <source>
        <dbReference type="PROSITE" id="PS50878"/>
    </source>
</evidence>
<name>A0AA88YFY8_PINIB</name>
<reference evidence="2" key="1">
    <citation type="submission" date="2019-08" db="EMBL/GenBank/DDBJ databases">
        <title>The improved chromosome-level genome for the pearl oyster Pinctada fucata martensii using PacBio sequencing and Hi-C.</title>
        <authorList>
            <person name="Zheng Z."/>
        </authorList>
    </citation>
    <scope>NUCLEOTIDE SEQUENCE</scope>
    <source>
        <strain evidence="2">ZZ-2019</strain>
        <tissue evidence="2">Adductor muscle</tissue>
    </source>
</reference>
<feature type="domain" description="Reverse transcriptase" evidence="1">
    <location>
        <begin position="188"/>
        <end position="397"/>
    </location>
</feature>